<evidence type="ECO:0000313" key="1">
    <source>
        <dbReference type="EMBL" id="BEG98383.1"/>
    </source>
</evidence>
<keyword evidence="2" id="KW-1185">Reference proteome</keyword>
<dbReference type="Proteomes" id="UP001496674">
    <property type="component" value="Chromosome"/>
</dbReference>
<evidence type="ECO:0008006" key="3">
    <source>
        <dbReference type="Google" id="ProtNLM"/>
    </source>
</evidence>
<reference evidence="1 2" key="1">
    <citation type="submission" date="2023-04" db="EMBL/GenBank/DDBJ databases">
        <title>Draft genome sequence of acteroides sedimenti strain YN3PY1.</title>
        <authorList>
            <person name="Yoshida N."/>
        </authorList>
    </citation>
    <scope>NUCLEOTIDE SEQUENCE [LARGE SCALE GENOMIC DNA]</scope>
    <source>
        <strain evidence="1 2">YN3PY1</strain>
    </source>
</reference>
<evidence type="ECO:0000313" key="2">
    <source>
        <dbReference type="Proteomes" id="UP001496674"/>
    </source>
</evidence>
<dbReference type="EMBL" id="AP028055">
    <property type="protein sequence ID" value="BEG98383.1"/>
    <property type="molecule type" value="Genomic_DNA"/>
</dbReference>
<sequence>MELSKIVIYVDGPTEEGALKVKFCKEYYNNPEFRYGPGNGVNYSVEGYAKNVAPKIIFNLNSNIQAVILIPDLEKREKKDGISFKRFAEKIKKTIVSVISEKCSFTEEYLNNVIYVCPSDIMFENWIISDVEGIKSNSLIKNDCMQMYYDGKNGSCVLKNIMKEKYKKTVHAQALYKYVNSEVGMKYSPSYSNFISTIYELISK</sequence>
<gene>
    <name evidence="1" type="ORF">BSYN_06480</name>
</gene>
<organism evidence="1 2">
    <name type="scientific">Bacteroides sedimenti</name>
    <dbReference type="NCBI Taxonomy" id="2136147"/>
    <lineage>
        <taxon>Bacteria</taxon>
        <taxon>Pseudomonadati</taxon>
        <taxon>Bacteroidota</taxon>
        <taxon>Bacteroidia</taxon>
        <taxon>Bacteroidales</taxon>
        <taxon>Bacteroidaceae</taxon>
        <taxon>Bacteroides</taxon>
    </lineage>
</organism>
<protein>
    <recommendedName>
        <fullName evidence="3">DUF4276 family protein</fullName>
    </recommendedName>
</protein>
<proteinExistence type="predicted"/>
<name>A0ABM8I8I4_9BACE</name>
<dbReference type="RefSeq" id="WP_353333267.1">
    <property type="nucleotide sequence ID" value="NZ_AP028055.1"/>
</dbReference>
<accession>A0ABM8I8I4</accession>